<dbReference type="EMBL" id="FTNK01000007">
    <property type="protein sequence ID" value="SIR11676.1"/>
    <property type="molecule type" value="Genomic_DNA"/>
</dbReference>
<evidence type="ECO:0000313" key="2">
    <source>
        <dbReference type="Proteomes" id="UP000186666"/>
    </source>
</evidence>
<name>A0ABY1K1B7_9BACL</name>
<evidence type="ECO:0000313" key="1">
    <source>
        <dbReference type="EMBL" id="SIR11676.1"/>
    </source>
</evidence>
<sequence>MSLCCILMNKEKVFITADTRESTTINGNIYRMNDMAEKIFSIDNKIIFISGYSSLSREAIEAFKLGTDHSIEKLQSILIEKGKLFEDTYPEHVDSFGVGYMDCTVIASLKKGNKYQNMLYNFNSTNHFEVLEYPITRNEGYVFATAGILGQEATSIANRVKDKLKPVEVFKAIYNKLSCEAVGGNFHMYEFDKVKGIISHNTYKIEDSKDLLNFEDYKQNEGHYILGNKLQIADDTGSFTIEGNLLTIKDQNKKTKVQLGEYTKGTYGLKLLSPMGDVVLDENGIVQVDSIQLADNVDSTHGLKLKFYVDDGMISIRKVMLNITLERFRAHSKGALSKIIDLNTTRSERIDLTTTLERSFASKSTLPENVSGNTETDGTYISGVGGHNHGVVENTRLAIWGTGNTVSGYVPWVPSGGHRHPISLNSHSHSFTVPAHSHDISMPEHAHSISMPSHSHDIDYGIYESSYATGVRISIDGVIRGGTYSSSENTVDITQWITTTGWHTIELTSTQLGRINASLYVKSFVGF</sequence>
<comment type="caution">
    <text evidence="1">The sequence shown here is derived from an EMBL/GenBank/DDBJ whole genome shotgun (WGS) entry which is preliminary data.</text>
</comment>
<protein>
    <submittedName>
        <fullName evidence="1">Uncharacterized protein</fullName>
    </submittedName>
</protein>
<proteinExistence type="predicted"/>
<dbReference type="Proteomes" id="UP000186666">
    <property type="component" value="Unassembled WGS sequence"/>
</dbReference>
<keyword evidence="2" id="KW-1185">Reference proteome</keyword>
<organism evidence="1 2">
    <name type="scientific">Paenibacillus macquariensis</name>
    <dbReference type="NCBI Taxonomy" id="948756"/>
    <lineage>
        <taxon>Bacteria</taxon>
        <taxon>Bacillati</taxon>
        <taxon>Bacillota</taxon>
        <taxon>Bacilli</taxon>
        <taxon>Bacillales</taxon>
        <taxon>Paenibacillaceae</taxon>
        <taxon>Paenibacillus</taxon>
    </lineage>
</organism>
<accession>A0ABY1K1B7</accession>
<reference evidence="1 2" key="1">
    <citation type="submission" date="2017-01" db="EMBL/GenBank/DDBJ databases">
        <authorList>
            <person name="Varghese N."/>
            <person name="Submissions S."/>
        </authorList>
    </citation>
    <scope>NUCLEOTIDE SEQUENCE [LARGE SCALE GENOMIC DNA]</scope>
    <source>
        <strain evidence="1 2">ATCC 23464</strain>
    </source>
</reference>
<gene>
    <name evidence="1" type="ORF">SAMN05421578_107112</name>
</gene>